<sequence>MEGMRWRPLLFLFLLSACARPDTAPPELGLVAPQGGGIAPGRDLLVEGYAFDPSGVAGVRVGGQEVLPEGEKGKKLVRFRFRLRAPASGQVELRLEAEDARGNRGERRVPLVLDASPPRILAERVEGEGGQVRVYGWVEDNVGVERVSLQVGGRFTALSLPKGPRVPFVVEAPRGAVLVAVDAAGNRSSRRLP</sequence>
<proteinExistence type="predicted"/>
<evidence type="ECO:0000313" key="2">
    <source>
        <dbReference type="Proteomes" id="UP000199446"/>
    </source>
</evidence>
<dbReference type="EMBL" id="FNBC01000003">
    <property type="protein sequence ID" value="SDE54436.1"/>
    <property type="molecule type" value="Genomic_DNA"/>
</dbReference>
<evidence type="ECO:0000313" key="1">
    <source>
        <dbReference type="EMBL" id="SDE54436.1"/>
    </source>
</evidence>
<organism evidence="1 2">
    <name type="scientific">Thermus arciformis</name>
    <dbReference type="NCBI Taxonomy" id="482827"/>
    <lineage>
        <taxon>Bacteria</taxon>
        <taxon>Thermotogati</taxon>
        <taxon>Deinococcota</taxon>
        <taxon>Deinococci</taxon>
        <taxon>Thermales</taxon>
        <taxon>Thermaceae</taxon>
        <taxon>Thermus</taxon>
    </lineage>
</organism>
<evidence type="ECO:0008006" key="3">
    <source>
        <dbReference type="Google" id="ProtNLM"/>
    </source>
</evidence>
<keyword evidence="2" id="KW-1185">Reference proteome</keyword>
<dbReference type="Proteomes" id="UP000199446">
    <property type="component" value="Unassembled WGS sequence"/>
</dbReference>
<dbReference type="AlphaFoldDB" id="A0A1G7DTG6"/>
<gene>
    <name evidence="1" type="ORF">SAMN04488243_103108</name>
</gene>
<dbReference type="PROSITE" id="PS51257">
    <property type="entry name" value="PROKAR_LIPOPROTEIN"/>
    <property type="match status" value="1"/>
</dbReference>
<protein>
    <recommendedName>
        <fullName evidence="3">IPT/TIG domain-containing protein</fullName>
    </recommendedName>
</protein>
<accession>A0A1G7DTG6</accession>
<name>A0A1G7DTG6_9DEIN</name>
<dbReference type="STRING" id="482827.SAMN04488243_103108"/>
<reference evidence="2" key="1">
    <citation type="submission" date="2016-10" db="EMBL/GenBank/DDBJ databases">
        <authorList>
            <person name="Varghese N."/>
            <person name="Submissions S."/>
        </authorList>
    </citation>
    <scope>NUCLEOTIDE SEQUENCE [LARGE SCALE GENOMIC DNA]</scope>
    <source>
        <strain evidence="2">CGMCC 1.6992</strain>
    </source>
</reference>